<keyword evidence="3" id="KW-1185">Reference proteome</keyword>
<proteinExistence type="predicted"/>
<dbReference type="HOGENOM" id="CLU_1764826_0_0_9"/>
<dbReference type="EMBL" id="CP002160">
    <property type="protein sequence ID" value="ADL52373.1"/>
    <property type="molecule type" value="Genomic_DNA"/>
</dbReference>
<dbReference type="InterPro" id="IPR012854">
    <property type="entry name" value="Cu_amine_oxidase-like_N"/>
</dbReference>
<protein>
    <submittedName>
        <fullName evidence="2">Copper amine oxidase domain protein</fullName>
    </submittedName>
</protein>
<dbReference type="Proteomes" id="UP000002730">
    <property type="component" value="Chromosome"/>
</dbReference>
<accession>D9SRE4</accession>
<dbReference type="KEGG" id="ccb:Clocel_2673"/>
<feature type="domain" description="Copper amine oxidase-like N-terminal" evidence="1">
    <location>
        <begin position="43"/>
        <end position="143"/>
    </location>
</feature>
<dbReference type="InterPro" id="IPR036582">
    <property type="entry name" value="Mao_N_sf"/>
</dbReference>
<evidence type="ECO:0000259" key="1">
    <source>
        <dbReference type="Pfam" id="PF07833"/>
    </source>
</evidence>
<reference evidence="2 3" key="1">
    <citation type="submission" date="2010-08" db="EMBL/GenBank/DDBJ databases">
        <title>Complete sequence of Clostridium cellulovorans 743B.</title>
        <authorList>
            <consortium name="US DOE Joint Genome Institute"/>
            <person name="Lucas S."/>
            <person name="Copeland A."/>
            <person name="Lapidus A."/>
            <person name="Cheng J.-F."/>
            <person name="Bruce D."/>
            <person name="Goodwin L."/>
            <person name="Pitluck S."/>
            <person name="Chertkov O."/>
            <person name="Detter J.C."/>
            <person name="Han C."/>
            <person name="Tapia R."/>
            <person name="Land M."/>
            <person name="Hauser L."/>
            <person name="Chang Y.-J."/>
            <person name="Jeffries C."/>
            <person name="Kyrpides N."/>
            <person name="Ivanova N."/>
            <person name="Mikhailova N."/>
            <person name="Hemme C.L."/>
            <person name="Woyke T."/>
        </authorList>
    </citation>
    <scope>NUCLEOTIDE SEQUENCE [LARGE SCALE GENOMIC DNA]</scope>
    <source>
        <strain evidence="3">ATCC 35296 / DSM 3052 / OCM 3 / 743B</strain>
    </source>
</reference>
<dbReference type="eggNOG" id="ENOG50325I6">
    <property type="taxonomic scope" value="Bacteria"/>
</dbReference>
<gene>
    <name evidence="2" type="ordered locus">Clocel_2673</name>
</gene>
<dbReference type="Pfam" id="PF07833">
    <property type="entry name" value="Cu_amine_oxidN1"/>
    <property type="match status" value="1"/>
</dbReference>
<dbReference type="SUPFAM" id="SSF55383">
    <property type="entry name" value="Copper amine oxidase, domain N"/>
    <property type="match status" value="1"/>
</dbReference>
<evidence type="ECO:0000313" key="2">
    <source>
        <dbReference type="EMBL" id="ADL52373.1"/>
    </source>
</evidence>
<sequence length="147" mass="16915">MSLVYFVFSMHVHFVETLRIQKYGRGVFTISSNKYRKSLKGKKEFTMIASPVKSGESIYLPLKTVAKLVGARVTSKDDVNKLKIRYYGKIIYVTNENTVAVRDTAYRDMKSIKDAKVSNDEVLLPIETLRRMFGVKIDIENNNIILR</sequence>
<evidence type="ECO:0000313" key="3">
    <source>
        <dbReference type="Proteomes" id="UP000002730"/>
    </source>
</evidence>
<name>D9SRE4_CLOC7</name>
<organism evidence="2 3">
    <name type="scientific">Clostridium cellulovorans (strain ATCC 35296 / DSM 3052 / OCM 3 / 743B)</name>
    <dbReference type="NCBI Taxonomy" id="573061"/>
    <lineage>
        <taxon>Bacteria</taxon>
        <taxon>Bacillati</taxon>
        <taxon>Bacillota</taxon>
        <taxon>Clostridia</taxon>
        <taxon>Eubacteriales</taxon>
        <taxon>Clostridiaceae</taxon>
        <taxon>Clostridium</taxon>
    </lineage>
</organism>
<dbReference type="AlphaFoldDB" id="D9SRE4"/>